<keyword evidence="7 11" id="KW-0560">Oxidoreductase</keyword>
<dbReference type="EMBL" id="VXIT01000019">
    <property type="protein sequence ID" value="KAA6407206.1"/>
    <property type="molecule type" value="Genomic_DNA"/>
</dbReference>
<feature type="binding site" evidence="11">
    <location>
        <position position="87"/>
    </location>
    <ligand>
        <name>Fe(2+)</name>
        <dbReference type="ChEBI" id="CHEBI:29033"/>
        <note>for iron-dependent acireductone dioxygenase activity</note>
    </ligand>
</feature>
<organism evidence="13 14">
    <name type="scientific">Lasallia pustulata</name>
    <dbReference type="NCBI Taxonomy" id="136370"/>
    <lineage>
        <taxon>Eukaryota</taxon>
        <taxon>Fungi</taxon>
        <taxon>Dikarya</taxon>
        <taxon>Ascomycota</taxon>
        <taxon>Pezizomycotina</taxon>
        <taxon>Lecanoromycetes</taxon>
        <taxon>OSLEUM clade</taxon>
        <taxon>Umbilicariomycetidae</taxon>
        <taxon>Umbilicariales</taxon>
        <taxon>Umbilicariaceae</taxon>
        <taxon>Lasallia</taxon>
    </lineage>
</organism>
<evidence type="ECO:0000313" key="13">
    <source>
        <dbReference type="EMBL" id="KAA6407206.1"/>
    </source>
</evidence>
<keyword evidence="2 11" id="KW-0963">Cytoplasm</keyword>
<evidence type="ECO:0000256" key="11">
    <source>
        <dbReference type="HAMAP-Rule" id="MF_03154"/>
    </source>
</evidence>
<keyword evidence="10 11" id="KW-0539">Nucleus</keyword>
<comment type="catalytic activity">
    <reaction evidence="1 11">
        <text>1,2-dihydroxy-5-(methylsulfanyl)pent-1-en-3-one + O2 = 4-methylsulfanyl-2-oxobutanoate + formate + 2 H(+)</text>
        <dbReference type="Rhea" id="RHEA:24504"/>
        <dbReference type="ChEBI" id="CHEBI:15378"/>
        <dbReference type="ChEBI" id="CHEBI:15379"/>
        <dbReference type="ChEBI" id="CHEBI:15740"/>
        <dbReference type="ChEBI" id="CHEBI:16723"/>
        <dbReference type="ChEBI" id="CHEBI:49252"/>
        <dbReference type="EC" id="1.13.11.54"/>
    </reaction>
</comment>
<feature type="compositionally biased region" description="Basic and acidic residues" evidence="12">
    <location>
        <begin position="1"/>
        <end position="17"/>
    </location>
</feature>
<dbReference type="Pfam" id="PF03079">
    <property type="entry name" value="ARD"/>
    <property type="match status" value="1"/>
</dbReference>
<evidence type="ECO:0000256" key="1">
    <source>
        <dbReference type="ARBA" id="ARBA00000428"/>
    </source>
</evidence>
<name>A0A5M8PDZ1_9LECA</name>
<gene>
    <name evidence="11" type="primary">ADI1</name>
    <name evidence="13" type="ORF">FRX48_09008</name>
</gene>
<dbReference type="GO" id="GO:0005506">
    <property type="term" value="F:iron ion binding"/>
    <property type="evidence" value="ECO:0007669"/>
    <property type="project" value="UniProtKB-UniRule"/>
</dbReference>
<comment type="subcellular location">
    <subcellularLocation>
        <location evidence="11">Cytoplasm</location>
    </subcellularLocation>
    <subcellularLocation>
        <location evidence="11">Nucleus</location>
    </subcellularLocation>
</comment>
<dbReference type="GO" id="GO:0010309">
    <property type="term" value="F:acireductone dioxygenase [iron(II)-requiring] activity"/>
    <property type="evidence" value="ECO:0007669"/>
    <property type="project" value="UniProtKB-UniRule"/>
</dbReference>
<dbReference type="InterPro" id="IPR004313">
    <property type="entry name" value="ARD"/>
</dbReference>
<dbReference type="AlphaFoldDB" id="A0A5M8PDZ1"/>
<feature type="binding site" evidence="11">
    <location>
        <position position="127"/>
    </location>
    <ligand>
        <name>Fe(2+)</name>
        <dbReference type="ChEBI" id="CHEBI:29033"/>
        <note>for iron-dependent acireductone dioxygenase activity</note>
    </ligand>
</feature>
<comment type="similarity">
    <text evidence="11">Belongs to the acireductone dioxygenase (ARD) family.</text>
</comment>
<keyword evidence="6 11" id="KW-0223">Dioxygenase</keyword>
<keyword evidence="4 11" id="KW-0028">Amino-acid biosynthesis</keyword>
<dbReference type="GO" id="GO:0010308">
    <property type="term" value="F:acireductone dioxygenase (Ni2+-requiring) activity"/>
    <property type="evidence" value="ECO:0007669"/>
    <property type="project" value="UniProtKB-UniRule"/>
</dbReference>
<sequence length="243" mass="28354">MRAYWYDDKEGDKRLPHDSGSPVSESYLHALGVIYKHCPSISAVDALATERAYKNRDEITVSPAKMGAVYEEKLRMFVQEHLHEDEEIRYILDGSGYFDVRSEGDDRWVRIGLEKEDLLILPAGIWHRFTTDEGDYVHAMRLFKEEPKWTPLNREAALEENPYRKESDQAPLLHTERTNSSIQLLHIQIRRTYRPCSVSCRVCWLRTSIVPVNNDFERIVEVVWKSSWHDTVPKVATCMMALE</sequence>
<keyword evidence="9 11" id="KW-0486">Methionine biosynthesis</keyword>
<evidence type="ECO:0000256" key="10">
    <source>
        <dbReference type="ARBA" id="ARBA00023242"/>
    </source>
</evidence>
<dbReference type="Proteomes" id="UP000324767">
    <property type="component" value="Unassembled WGS sequence"/>
</dbReference>
<dbReference type="GO" id="GO:0005737">
    <property type="term" value="C:cytoplasm"/>
    <property type="evidence" value="ECO:0007669"/>
    <property type="project" value="UniProtKB-SubCell"/>
</dbReference>
<feature type="binding site" evidence="11">
    <location>
        <position position="81"/>
    </location>
    <ligand>
        <name>Ni(2+)</name>
        <dbReference type="ChEBI" id="CHEBI:49786"/>
        <note>for nickel-dependent acireductone dioxygenase activity</note>
    </ligand>
</feature>
<dbReference type="OrthoDB" id="1867259at2759"/>
<comment type="pathway">
    <text evidence="11">Amino-acid biosynthesis; L-methionine biosynthesis via salvage pathway; L-methionine from S-methyl-5-thio-alpha-D-ribose 1-phosphate: step 5/6.</text>
</comment>
<accession>A0A5M8PDZ1</accession>
<dbReference type="GO" id="GO:0016151">
    <property type="term" value="F:nickel cation binding"/>
    <property type="evidence" value="ECO:0007669"/>
    <property type="project" value="UniProtKB-UniRule"/>
</dbReference>
<dbReference type="SUPFAM" id="SSF51182">
    <property type="entry name" value="RmlC-like cupins"/>
    <property type="match status" value="1"/>
</dbReference>
<feature type="binding site" evidence="11">
    <location>
        <position position="83"/>
    </location>
    <ligand>
        <name>Fe(2+)</name>
        <dbReference type="ChEBI" id="CHEBI:29033"/>
        <note>for iron-dependent acireductone dioxygenase activity</note>
    </ligand>
</feature>
<comment type="function">
    <text evidence="11">Catalyzes 2 different reactions between oxygen and the acireductone 1,2-dihydroxy-3-keto-5-methylthiopentene (DHK-MTPene) depending upon the metal bound in the active site. Fe-containing acireductone dioxygenase (Fe-ARD) produces formate and 2-keto-4-methylthiobutyrate (KMTB), the alpha-ketoacid precursor of methionine in the methionine recycle pathway. Ni-containing acireductone dioxygenase (Ni-ARD) produces methylthiopropionate, carbon monoxide and formate, and does not lie on the methionine recycle pathway.</text>
</comment>
<dbReference type="PANTHER" id="PTHR23418">
    <property type="entry name" value="ACIREDUCTONE DIOXYGENASE"/>
    <property type="match status" value="1"/>
</dbReference>
<evidence type="ECO:0000256" key="6">
    <source>
        <dbReference type="ARBA" id="ARBA00022964"/>
    </source>
</evidence>
<dbReference type="EC" id="1.13.11.54" evidence="11"/>
<feature type="region of interest" description="Disordered" evidence="12">
    <location>
        <begin position="1"/>
        <end position="21"/>
    </location>
</feature>
<keyword evidence="8 11" id="KW-0408">Iron</keyword>
<dbReference type="InterPro" id="IPR014710">
    <property type="entry name" value="RmlC-like_jellyroll"/>
</dbReference>
<feature type="binding site" evidence="11">
    <location>
        <position position="127"/>
    </location>
    <ligand>
        <name>Ni(2+)</name>
        <dbReference type="ChEBI" id="CHEBI:49786"/>
        <note>for nickel-dependent acireductone dioxygenase activity</note>
    </ligand>
</feature>
<dbReference type="InterPro" id="IPR027496">
    <property type="entry name" value="ARD_euk"/>
</dbReference>
<comment type="cofactor">
    <cofactor evidence="11">
        <name>Fe(2+)</name>
        <dbReference type="ChEBI" id="CHEBI:29033"/>
    </cofactor>
    <cofactor evidence="11">
        <name>Ni(2+)</name>
        <dbReference type="ChEBI" id="CHEBI:49786"/>
    </cofactor>
    <text evidence="11">Binds either 1 Fe or Ni cation per monomer. Iron-binding promotes an acireductone dioxygenase reaction producing 2-keto-4-methylthiobutyrate, while nickel-binding promotes an acireductone dioxygenase reaction producing 3-(methylsulfanyl)propanoate.</text>
</comment>
<reference evidence="13 14" key="1">
    <citation type="submission" date="2019-09" db="EMBL/GenBank/DDBJ databases">
        <title>The hologenome of the rock-dwelling lichen Lasallia pustulata.</title>
        <authorList>
            <person name="Greshake Tzovaras B."/>
            <person name="Segers F."/>
            <person name="Bicker A."/>
            <person name="Dal Grande F."/>
            <person name="Otte J."/>
            <person name="Hankeln T."/>
            <person name="Schmitt I."/>
            <person name="Ebersberger I."/>
        </authorList>
    </citation>
    <scope>NUCLEOTIDE SEQUENCE [LARGE SCALE GENOMIC DNA]</scope>
    <source>
        <strain evidence="13">A1-1</strain>
    </source>
</reference>
<dbReference type="GO" id="GO:0005634">
    <property type="term" value="C:nucleus"/>
    <property type="evidence" value="ECO:0007669"/>
    <property type="project" value="UniProtKB-SubCell"/>
</dbReference>
<evidence type="ECO:0000256" key="7">
    <source>
        <dbReference type="ARBA" id="ARBA00023002"/>
    </source>
</evidence>
<dbReference type="InterPro" id="IPR011051">
    <property type="entry name" value="RmlC_Cupin_sf"/>
</dbReference>
<proteinExistence type="inferred from homology"/>
<evidence type="ECO:0000256" key="3">
    <source>
        <dbReference type="ARBA" id="ARBA00022596"/>
    </source>
</evidence>
<evidence type="ECO:0000256" key="9">
    <source>
        <dbReference type="ARBA" id="ARBA00023167"/>
    </source>
</evidence>
<evidence type="ECO:0000256" key="2">
    <source>
        <dbReference type="ARBA" id="ARBA00022490"/>
    </source>
</evidence>
<dbReference type="Gene3D" id="2.60.120.10">
    <property type="entry name" value="Jelly Rolls"/>
    <property type="match status" value="1"/>
</dbReference>
<evidence type="ECO:0000256" key="4">
    <source>
        <dbReference type="ARBA" id="ARBA00022605"/>
    </source>
</evidence>
<evidence type="ECO:0000313" key="14">
    <source>
        <dbReference type="Proteomes" id="UP000324767"/>
    </source>
</evidence>
<keyword evidence="3 11" id="KW-0533">Nickel</keyword>
<dbReference type="UniPathway" id="UPA00904">
    <property type="reaction ID" value="UER00878"/>
</dbReference>
<keyword evidence="5 11" id="KW-0479">Metal-binding</keyword>
<dbReference type="HAMAP" id="MF_03154">
    <property type="entry name" value="Salvage_MtnD_euk"/>
    <property type="match status" value="1"/>
</dbReference>
<dbReference type="PANTHER" id="PTHR23418:SF0">
    <property type="entry name" value="ACIREDUCTONE DIOXYGENASE"/>
    <property type="match status" value="1"/>
</dbReference>
<protein>
    <recommendedName>
        <fullName evidence="11">Acireductone dioxygenase</fullName>
    </recommendedName>
    <alternativeName>
        <fullName evidence="11">Acireductone dioxygenase (Fe(2+)-requiring)</fullName>
        <shortName evidence="11">ARD'</shortName>
        <shortName evidence="11">Fe-ARD</shortName>
        <ecNumber evidence="11">1.13.11.54</ecNumber>
    </alternativeName>
    <alternativeName>
        <fullName evidence="11">Acireductone dioxygenase (Ni(2+)-requiring)</fullName>
        <shortName evidence="11">ARD</shortName>
        <shortName evidence="11">Ni-ARD</shortName>
        <ecNumber evidence="11">1.13.11.53</ecNumber>
    </alternativeName>
</protein>
<evidence type="ECO:0000256" key="12">
    <source>
        <dbReference type="SAM" id="MobiDB-lite"/>
    </source>
</evidence>
<feature type="binding site" evidence="11">
    <location>
        <position position="83"/>
    </location>
    <ligand>
        <name>Ni(2+)</name>
        <dbReference type="ChEBI" id="CHEBI:49786"/>
        <note>for nickel-dependent acireductone dioxygenase activity</note>
    </ligand>
</feature>
<feature type="binding site" evidence="11">
    <location>
        <position position="81"/>
    </location>
    <ligand>
        <name>Fe(2+)</name>
        <dbReference type="ChEBI" id="CHEBI:29033"/>
        <note>for iron-dependent acireductone dioxygenase activity</note>
    </ligand>
</feature>
<comment type="catalytic activity">
    <reaction evidence="11">
        <text>1,2-dihydroxy-5-(methylsulfanyl)pent-1-en-3-one + O2 = 3-(methylsulfanyl)propanoate + CO + formate + 2 H(+)</text>
        <dbReference type="Rhea" id="RHEA:14161"/>
        <dbReference type="ChEBI" id="CHEBI:15378"/>
        <dbReference type="ChEBI" id="CHEBI:15379"/>
        <dbReference type="ChEBI" id="CHEBI:15740"/>
        <dbReference type="ChEBI" id="CHEBI:17245"/>
        <dbReference type="ChEBI" id="CHEBI:49016"/>
        <dbReference type="ChEBI" id="CHEBI:49252"/>
        <dbReference type="EC" id="1.13.11.53"/>
    </reaction>
</comment>
<evidence type="ECO:0000256" key="5">
    <source>
        <dbReference type="ARBA" id="ARBA00022723"/>
    </source>
</evidence>
<dbReference type="FunFam" id="2.60.120.10:FF:000079">
    <property type="entry name" value="1,2-dihydroxy-3-keto-5-methylthiopentene dioxygenase"/>
    <property type="match status" value="1"/>
</dbReference>
<dbReference type="GO" id="GO:0019509">
    <property type="term" value="P:L-methionine salvage from methylthioadenosine"/>
    <property type="evidence" value="ECO:0007669"/>
    <property type="project" value="UniProtKB-UniRule"/>
</dbReference>
<dbReference type="EC" id="1.13.11.53" evidence="11"/>
<dbReference type="CDD" id="cd02232">
    <property type="entry name" value="cupin_ARD"/>
    <property type="match status" value="1"/>
</dbReference>
<feature type="binding site" evidence="11">
    <location>
        <position position="87"/>
    </location>
    <ligand>
        <name>Ni(2+)</name>
        <dbReference type="ChEBI" id="CHEBI:49786"/>
        <note>for nickel-dependent acireductone dioxygenase activity</note>
    </ligand>
</feature>
<comment type="caution">
    <text evidence="13">The sequence shown here is derived from an EMBL/GenBank/DDBJ whole genome shotgun (WGS) entry which is preliminary data.</text>
</comment>
<evidence type="ECO:0000256" key="8">
    <source>
        <dbReference type="ARBA" id="ARBA00023004"/>
    </source>
</evidence>